<sequence>MDGSASSSLTIQSTADRTSAALLKFEEGLRNLKDGQLDTAVQLLGEALELRIDLHGDTAAECASLYHHYGAALFSKAQEESDVFGSSIRQSAAAPQKEIDKENRKGKSKMAGAESVDDGEDDEDSDADDDANDMQLAWEMLELAKLCYGSHAAEHAQELADVLMLLGDIGMEQESFDGALSDYSESIKLLSPAKGIERKMAELHYKTALALQFLDEPETALQHTNVAIGHCESQLKEGSNAPYAASAEEDGSSEASAAAADLKGILVDLQAKADDLQDAIKLRTSTKNAMKAALMQLAGSAEPQKPFAASASSSGLMAPISSSSTRPADGTVQDLGIVGRGSKRIKLAPAPLTGVEAGGPPAPALSKQSVPNDQSSRLEQLMSNSSTSIGFGPAIAPLKPREANTSLPAGHLAGTAAKPPAAQKPLSIAPTSKDTPFMGYGPKHQRPDVTERFVCPPERSISVPLEELLADFKGRLSQDQRDDFDYITQMMEALAQLNYVTLGRRLKSSFTLFSEAATGRAVPTKRGSTRPSPSAVNELEQKFVEDIWLLLSSAHYRLLSQDEWETALEEDFTFNMPVEVTWHKISDQLLKAFWARHPEERKGLATISDHILVFHRGIKEVRARGLFINEKIDLLTQYLVVNPLSALLVKWAPTLRQYVKQANSYLGGSTMINNRHIEAWLGPDDPGMQSSRSGRQVPREINGYKAMETASGMANRPATEAELHHANAKHVERVTLKRLMPDAGAVLSQATSTLTIKEPAFQDIVILYRRKVADAPAQNEHDALHEDYDKEVAARNIHLKTFGDIPMADCEMLFPDKRVYIKPIVMIQLIITLVIGFITAMTMLWSSHLDKSLVLSILATIFGRAFQVYTTAQYQKQRTIDSMTERLYEKTQDAQVGVIYRLLHQMAEQRIKQNLMAYFILLINGQGMTEQQLDQKCEMYLERHFRVKLDFALESTLPGLISDGLIHHDREGWLTAVPLNTGIKHLSKKWNSLFRYS</sequence>
<comment type="caution">
    <text evidence="4">The sequence shown here is derived from an EMBL/GenBank/DDBJ whole genome shotgun (WGS) entry which is preliminary data.</text>
</comment>
<dbReference type="InterPro" id="IPR019544">
    <property type="entry name" value="Tetratricopeptide_SHNi-TPR_dom"/>
</dbReference>
<dbReference type="EMBL" id="JALJOV010000685">
    <property type="protein sequence ID" value="KAK9861893.1"/>
    <property type="molecule type" value="Genomic_DNA"/>
</dbReference>
<accession>A0AAW1SXX5</accession>
<feature type="non-terminal residue" evidence="4">
    <location>
        <position position="997"/>
    </location>
</feature>
<evidence type="ECO:0000259" key="3">
    <source>
        <dbReference type="Pfam" id="PF10516"/>
    </source>
</evidence>
<feature type="region of interest" description="Disordered" evidence="1">
    <location>
        <begin position="351"/>
        <end position="375"/>
    </location>
</feature>
<feature type="region of interest" description="Disordered" evidence="1">
    <location>
        <begin position="86"/>
        <end position="130"/>
    </location>
</feature>
<dbReference type="Gene3D" id="1.25.40.10">
    <property type="entry name" value="Tetratricopeptide repeat domain"/>
    <property type="match status" value="1"/>
</dbReference>
<evidence type="ECO:0000313" key="5">
    <source>
        <dbReference type="Proteomes" id="UP001485043"/>
    </source>
</evidence>
<name>A0AAW1SXX5_9CHLO</name>
<evidence type="ECO:0000256" key="2">
    <source>
        <dbReference type="SAM" id="Phobius"/>
    </source>
</evidence>
<feature type="domain" description="Tetratricopeptide SHNi-TPR" evidence="3">
    <location>
        <begin position="160"/>
        <end position="190"/>
    </location>
</feature>
<feature type="compositionally biased region" description="Acidic residues" evidence="1">
    <location>
        <begin position="115"/>
        <end position="130"/>
    </location>
</feature>
<reference evidence="4 5" key="1">
    <citation type="journal article" date="2024" name="Nat. Commun.">
        <title>Phylogenomics reveals the evolutionary origins of lichenization in chlorophyte algae.</title>
        <authorList>
            <person name="Puginier C."/>
            <person name="Libourel C."/>
            <person name="Otte J."/>
            <person name="Skaloud P."/>
            <person name="Haon M."/>
            <person name="Grisel S."/>
            <person name="Petersen M."/>
            <person name="Berrin J.G."/>
            <person name="Delaux P.M."/>
            <person name="Dal Grande F."/>
            <person name="Keller J."/>
        </authorList>
    </citation>
    <scope>NUCLEOTIDE SEQUENCE [LARGE SCALE GENOMIC DNA]</scope>
    <source>
        <strain evidence="4 5">SAG 2523</strain>
    </source>
</reference>
<dbReference type="PANTHER" id="PTHR33645:SF11">
    <property type="entry name" value="AMINOPEPTIDASE (DUF3754)"/>
    <property type="match status" value="1"/>
</dbReference>
<proteinExistence type="predicted"/>
<feature type="compositionally biased region" description="Polar residues" evidence="1">
    <location>
        <begin position="366"/>
        <end position="375"/>
    </location>
</feature>
<dbReference type="AlphaFoldDB" id="A0AAW1SXX5"/>
<keyword evidence="5" id="KW-1185">Reference proteome</keyword>
<evidence type="ECO:0000256" key="1">
    <source>
        <dbReference type="SAM" id="MobiDB-lite"/>
    </source>
</evidence>
<dbReference type="Proteomes" id="UP001485043">
    <property type="component" value="Unassembled WGS sequence"/>
</dbReference>
<keyword evidence="2" id="KW-0472">Membrane</keyword>
<dbReference type="Pfam" id="PF10516">
    <property type="entry name" value="SHNi-TPR"/>
    <property type="match status" value="1"/>
</dbReference>
<protein>
    <recommendedName>
        <fullName evidence="3">Tetratricopeptide SHNi-TPR domain-containing protein</fullName>
    </recommendedName>
</protein>
<feature type="transmembrane region" description="Helical" evidence="2">
    <location>
        <begin position="852"/>
        <end position="869"/>
    </location>
</feature>
<organism evidence="4 5">
    <name type="scientific">Apatococcus fuscideae</name>
    <dbReference type="NCBI Taxonomy" id="2026836"/>
    <lineage>
        <taxon>Eukaryota</taxon>
        <taxon>Viridiplantae</taxon>
        <taxon>Chlorophyta</taxon>
        <taxon>core chlorophytes</taxon>
        <taxon>Trebouxiophyceae</taxon>
        <taxon>Chlorellales</taxon>
        <taxon>Chlorellaceae</taxon>
        <taxon>Apatococcus</taxon>
    </lineage>
</organism>
<dbReference type="Pfam" id="PF12576">
    <property type="entry name" value="DUF3754"/>
    <property type="match status" value="1"/>
</dbReference>
<gene>
    <name evidence="4" type="ORF">WJX84_010004</name>
</gene>
<feature type="transmembrane region" description="Helical" evidence="2">
    <location>
        <begin position="825"/>
        <end position="845"/>
    </location>
</feature>
<evidence type="ECO:0000313" key="4">
    <source>
        <dbReference type="EMBL" id="KAK9861893.1"/>
    </source>
</evidence>
<keyword evidence="2" id="KW-0812">Transmembrane</keyword>
<dbReference type="InterPro" id="IPR022227">
    <property type="entry name" value="DUF3754"/>
</dbReference>
<dbReference type="SUPFAM" id="SSF48452">
    <property type="entry name" value="TPR-like"/>
    <property type="match status" value="1"/>
</dbReference>
<dbReference type="PANTHER" id="PTHR33645">
    <property type="entry name" value="AMINOPEPTIDASE (DUF3754)"/>
    <property type="match status" value="1"/>
</dbReference>
<keyword evidence="2" id="KW-1133">Transmembrane helix</keyword>
<dbReference type="InterPro" id="IPR011990">
    <property type="entry name" value="TPR-like_helical_dom_sf"/>
</dbReference>